<dbReference type="EMBL" id="JQ844278">
    <property type="protein sequence ID" value="AGS54151.1"/>
    <property type="molecule type" value="Genomic_DNA"/>
</dbReference>
<dbReference type="PRINTS" id="PR00412">
    <property type="entry name" value="EPOXHYDRLASE"/>
</dbReference>
<keyword evidence="2" id="KW-0378">Hydrolase</keyword>
<protein>
    <submittedName>
        <fullName evidence="2">Alpha/beta hydrolase fold protein</fullName>
    </submittedName>
</protein>
<dbReference type="InterPro" id="IPR000073">
    <property type="entry name" value="AB_hydrolase_1"/>
</dbReference>
<dbReference type="Gene3D" id="3.40.50.1820">
    <property type="entry name" value="alpha/beta hydrolase"/>
    <property type="match status" value="1"/>
</dbReference>
<name>A0A806KPE5_9BACT</name>
<dbReference type="PANTHER" id="PTHR43689:SF8">
    <property type="entry name" value="ALPHA_BETA-HYDROLASES SUPERFAMILY PROTEIN"/>
    <property type="match status" value="1"/>
</dbReference>
<organism evidence="2">
    <name type="scientific">uncultured bacterium contig00051</name>
    <dbReference type="NCBI Taxonomy" id="1181535"/>
    <lineage>
        <taxon>Bacteria</taxon>
        <taxon>environmental samples</taxon>
    </lineage>
</organism>
<sequence>MPGGGLFYYDSKVPGNGENSAGRGQTVILIHGLGDEADTWRHIFPALCATGYRVIAPDLPGFGRSIWKGRINMRVHCRAAQELLKLPGAADSGNPAIIIGSSLGAGIAELTAFKYPDLVQKIILIGGCFPFKYKLDKNILLASLPFAGKRWYRSFRLDHDRAWKSLFPYYYNLGSMGAEDREFLRKRVIDRVESKNQERGYFATMKSMGTFLPFNKNYMMRALRNFPGKIGMICGENDYIFPKDRTLIVRQIRPDIETIAIAGAGHLPHQEKPAETSAQILRIMQN</sequence>
<dbReference type="AlphaFoldDB" id="A0A806KPE5"/>
<dbReference type="PRINTS" id="PR00111">
    <property type="entry name" value="ABHYDROLASE"/>
</dbReference>
<dbReference type="PANTHER" id="PTHR43689">
    <property type="entry name" value="HYDROLASE"/>
    <property type="match status" value="1"/>
</dbReference>
<dbReference type="Pfam" id="PF12697">
    <property type="entry name" value="Abhydrolase_6"/>
    <property type="match status" value="1"/>
</dbReference>
<accession>A0A806KPE5</accession>
<reference evidence="2" key="1">
    <citation type="submission" date="2012-03" db="EMBL/GenBank/DDBJ databases">
        <title>Functional metagenomics reveals considerable lignocellulase gene clusters in the gut microbiome of a wood-feeding higher termite.</title>
        <authorList>
            <person name="Liu N."/>
        </authorList>
    </citation>
    <scope>NUCLEOTIDE SEQUENCE</scope>
</reference>
<dbReference type="InterPro" id="IPR000639">
    <property type="entry name" value="Epox_hydrolase-like"/>
</dbReference>
<evidence type="ECO:0000313" key="2">
    <source>
        <dbReference type="EMBL" id="AGS54151.1"/>
    </source>
</evidence>
<dbReference type="GO" id="GO:0016787">
    <property type="term" value="F:hydrolase activity"/>
    <property type="evidence" value="ECO:0007669"/>
    <property type="project" value="UniProtKB-KW"/>
</dbReference>
<feature type="domain" description="AB hydrolase-1" evidence="1">
    <location>
        <begin position="27"/>
        <end position="277"/>
    </location>
</feature>
<evidence type="ECO:0000259" key="1">
    <source>
        <dbReference type="Pfam" id="PF12697"/>
    </source>
</evidence>
<dbReference type="InterPro" id="IPR029058">
    <property type="entry name" value="AB_hydrolase_fold"/>
</dbReference>
<dbReference type="SUPFAM" id="SSF53474">
    <property type="entry name" value="alpha/beta-Hydrolases"/>
    <property type="match status" value="1"/>
</dbReference>
<proteinExistence type="predicted"/>